<accession>A0A1F6DLH2</accession>
<dbReference type="Pfam" id="PF10648">
    <property type="entry name" value="Gmad2"/>
    <property type="match status" value="1"/>
</dbReference>
<evidence type="ECO:0000259" key="1">
    <source>
        <dbReference type="Pfam" id="PF10648"/>
    </source>
</evidence>
<comment type="caution">
    <text evidence="2">The sequence shown here is derived from an EMBL/GenBank/DDBJ whole genome shotgun (WGS) entry which is preliminary data.</text>
</comment>
<protein>
    <recommendedName>
        <fullName evidence="1">Bacterial spore germination immunoglobulin-like domain-containing protein</fullName>
    </recommendedName>
</protein>
<dbReference type="EMBL" id="MFLE01000014">
    <property type="protein sequence ID" value="OGG61852.1"/>
    <property type="molecule type" value="Genomic_DNA"/>
</dbReference>
<dbReference type="InterPro" id="IPR018911">
    <property type="entry name" value="Gmad2_Ig-like_dom"/>
</dbReference>
<proteinExistence type="predicted"/>
<reference evidence="2 3" key="1">
    <citation type="journal article" date="2016" name="Nat. Commun.">
        <title>Thousands of microbial genomes shed light on interconnected biogeochemical processes in an aquifer system.</title>
        <authorList>
            <person name="Anantharaman K."/>
            <person name="Brown C.T."/>
            <person name="Hug L.A."/>
            <person name="Sharon I."/>
            <person name="Castelle C.J."/>
            <person name="Probst A.J."/>
            <person name="Thomas B.C."/>
            <person name="Singh A."/>
            <person name="Wilkins M.J."/>
            <person name="Karaoz U."/>
            <person name="Brodie E.L."/>
            <person name="Williams K.H."/>
            <person name="Hubbard S.S."/>
            <person name="Banfield J.F."/>
        </authorList>
    </citation>
    <scope>NUCLEOTIDE SEQUENCE [LARGE SCALE GENOMIC DNA]</scope>
</reference>
<dbReference type="AlphaFoldDB" id="A0A1F6DLH2"/>
<organism evidence="2 3">
    <name type="scientific">Candidatus Kaiserbacteria bacterium RIFCSPHIGHO2_02_FULL_49_34</name>
    <dbReference type="NCBI Taxonomy" id="1798491"/>
    <lineage>
        <taxon>Bacteria</taxon>
        <taxon>Candidatus Kaiseribacteriota</taxon>
    </lineage>
</organism>
<dbReference type="Proteomes" id="UP000176511">
    <property type="component" value="Unassembled WGS sequence"/>
</dbReference>
<evidence type="ECO:0000313" key="2">
    <source>
        <dbReference type="EMBL" id="OGG61852.1"/>
    </source>
</evidence>
<dbReference type="STRING" id="1798491.A3C87_00440"/>
<sequence length="154" mass="16609">MYIIVIGLVFAVVAYAGYAVFGSFAPNFTSLSNEAEGVSITEMAKEEVQETRIRVTFPGHGAKIRSPLLIRGEAIGPWFFEGSFPVSILDGNGNVLAQGSAVAEDDWMTEGFVPFTTTIYFGKSPTDGGKVRLHKANASGLPQHEASFDVNVRF</sequence>
<name>A0A1F6DLH2_9BACT</name>
<gene>
    <name evidence="2" type="ORF">A3C87_00440</name>
</gene>
<feature type="domain" description="Bacterial spore germination immunoglobulin-like" evidence="1">
    <location>
        <begin position="53"/>
        <end position="135"/>
    </location>
</feature>
<evidence type="ECO:0000313" key="3">
    <source>
        <dbReference type="Proteomes" id="UP000176511"/>
    </source>
</evidence>